<accession>A0A4V2SE25</accession>
<gene>
    <name evidence="2" type="ORF">EV212_101195</name>
</gene>
<evidence type="ECO:0000313" key="2">
    <source>
        <dbReference type="EMBL" id="TCO86408.1"/>
    </source>
</evidence>
<sequence>MKKRIGAITLAMVLCFSATACSDNSAAPTETESETEYFADEDFLSDLSKSLEARWDISEAQDLATLTNAEYKTTMESAIQAELDIVGKYQTEKFEDTKLQEYVLQYINNLKDQQASLDYIDVDNVKFIDEWNNLYGSRTEIVSTFYNTYGLTVSEKYQSVLNDMLTKATIVANQNEQKAIIDSWVKSITFELAEDNSGWKTYQAVAENTTGYSFDYINLSINLIDSDGVILETRYSSFQNISTGAKVKFEFMSDTEFTSTEVTATYQIK</sequence>
<dbReference type="Proteomes" id="UP000295711">
    <property type="component" value="Unassembled WGS sequence"/>
</dbReference>
<evidence type="ECO:0000256" key="1">
    <source>
        <dbReference type="SAM" id="SignalP"/>
    </source>
</evidence>
<organism evidence="2 3">
    <name type="scientific">Frisingicoccus caecimuris</name>
    <dbReference type="NCBI Taxonomy" id="1796636"/>
    <lineage>
        <taxon>Bacteria</taxon>
        <taxon>Bacillati</taxon>
        <taxon>Bacillota</taxon>
        <taxon>Clostridia</taxon>
        <taxon>Lachnospirales</taxon>
        <taxon>Lachnospiraceae</taxon>
        <taxon>Frisingicoccus</taxon>
    </lineage>
</organism>
<feature type="chain" id="PRO_5038426780" description="Lipoprotein" evidence="1">
    <location>
        <begin position="23"/>
        <end position="269"/>
    </location>
</feature>
<dbReference type="AlphaFoldDB" id="A0A4V2SE25"/>
<reference evidence="2 3" key="1">
    <citation type="submission" date="2019-03" db="EMBL/GenBank/DDBJ databases">
        <title>Genomic Encyclopedia of Type Strains, Phase IV (KMG-IV): sequencing the most valuable type-strain genomes for metagenomic binning, comparative biology and taxonomic classification.</title>
        <authorList>
            <person name="Goeker M."/>
        </authorList>
    </citation>
    <scope>NUCLEOTIDE SEQUENCE [LARGE SCALE GENOMIC DNA]</scope>
    <source>
        <strain evidence="2 3">DSM 28559</strain>
    </source>
</reference>
<dbReference type="NCBIfam" id="NF038353">
    <property type="entry name" value="FxLYD_dom"/>
    <property type="match status" value="1"/>
</dbReference>
<keyword evidence="3" id="KW-1185">Reference proteome</keyword>
<evidence type="ECO:0000313" key="3">
    <source>
        <dbReference type="Proteomes" id="UP000295711"/>
    </source>
</evidence>
<dbReference type="OrthoDB" id="2050439at2"/>
<proteinExistence type="predicted"/>
<protein>
    <recommendedName>
        <fullName evidence="4">Lipoprotein</fullName>
    </recommendedName>
</protein>
<dbReference type="EMBL" id="SLXA01000001">
    <property type="protein sequence ID" value="TCO86408.1"/>
    <property type="molecule type" value="Genomic_DNA"/>
</dbReference>
<name>A0A4V2SE25_9FIRM</name>
<comment type="caution">
    <text evidence="2">The sequence shown here is derived from an EMBL/GenBank/DDBJ whole genome shotgun (WGS) entry which is preliminary data.</text>
</comment>
<dbReference type="InterPro" id="IPR047676">
    <property type="entry name" value="FxLYD_dom"/>
</dbReference>
<dbReference type="RefSeq" id="WP_132087489.1">
    <property type="nucleotide sequence ID" value="NZ_JANKAQ010000002.1"/>
</dbReference>
<dbReference type="PROSITE" id="PS51257">
    <property type="entry name" value="PROKAR_LIPOPROTEIN"/>
    <property type="match status" value="1"/>
</dbReference>
<keyword evidence="1" id="KW-0732">Signal</keyword>
<evidence type="ECO:0008006" key="4">
    <source>
        <dbReference type="Google" id="ProtNLM"/>
    </source>
</evidence>
<feature type="signal peptide" evidence="1">
    <location>
        <begin position="1"/>
        <end position="22"/>
    </location>
</feature>